<dbReference type="EMBL" id="FQUS01000017">
    <property type="protein sequence ID" value="SHG02657.1"/>
    <property type="molecule type" value="Genomic_DNA"/>
</dbReference>
<sequence length="33" mass="3618">MSPGHRRTAIEEQAFIWGINNMGSSNINKLSTG</sequence>
<name>A0A1M5GG08_9BACT</name>
<accession>A0A1M5GG08</accession>
<organism evidence="1 2">
    <name type="scientific">Fodinibius roseus</name>
    <dbReference type="NCBI Taxonomy" id="1194090"/>
    <lineage>
        <taxon>Bacteria</taxon>
        <taxon>Pseudomonadati</taxon>
        <taxon>Balneolota</taxon>
        <taxon>Balneolia</taxon>
        <taxon>Balneolales</taxon>
        <taxon>Balneolaceae</taxon>
        <taxon>Fodinibius</taxon>
    </lineage>
</organism>
<gene>
    <name evidence="1" type="ORF">SAMN05443144_11741</name>
</gene>
<protein>
    <submittedName>
        <fullName evidence="1">Uncharacterized protein</fullName>
    </submittedName>
</protein>
<dbReference type="STRING" id="1194090.SAMN05443144_11741"/>
<proteinExistence type="predicted"/>
<dbReference type="Proteomes" id="UP000184041">
    <property type="component" value="Unassembled WGS sequence"/>
</dbReference>
<evidence type="ECO:0000313" key="2">
    <source>
        <dbReference type="Proteomes" id="UP000184041"/>
    </source>
</evidence>
<dbReference type="AlphaFoldDB" id="A0A1M5GG08"/>
<reference evidence="1 2" key="1">
    <citation type="submission" date="2016-11" db="EMBL/GenBank/DDBJ databases">
        <authorList>
            <person name="Jaros S."/>
            <person name="Januszkiewicz K."/>
            <person name="Wedrychowicz H."/>
        </authorList>
    </citation>
    <scope>NUCLEOTIDE SEQUENCE [LARGE SCALE GENOMIC DNA]</scope>
    <source>
        <strain evidence="1 2">DSM 21986</strain>
    </source>
</reference>
<evidence type="ECO:0000313" key="1">
    <source>
        <dbReference type="EMBL" id="SHG02657.1"/>
    </source>
</evidence>
<keyword evidence="2" id="KW-1185">Reference proteome</keyword>